<geneLocation type="plasmid" evidence="1 2">
    <name>unnamed3</name>
</geneLocation>
<dbReference type="EMBL" id="CP028847">
    <property type="protein sequence ID" value="AWB26194.1"/>
    <property type="molecule type" value="Genomic_DNA"/>
</dbReference>
<evidence type="ECO:0000313" key="2">
    <source>
        <dbReference type="Proteomes" id="UP000244755"/>
    </source>
</evidence>
<dbReference type="AlphaFoldDB" id="A0A2R4WXC1"/>
<sequence>MNCMTWPWIGELAPPSEDHSYHLSEIDDLLEIAHQTDPFAKIITGKRTGTIICAHDWYTLFAVKMRANGNLRVLKQP</sequence>
<organism evidence="1 2">
    <name type="scientific">Methylobacterium currus</name>
    <dbReference type="NCBI Taxonomy" id="2051553"/>
    <lineage>
        <taxon>Bacteria</taxon>
        <taxon>Pseudomonadati</taxon>
        <taxon>Pseudomonadota</taxon>
        <taxon>Alphaproteobacteria</taxon>
        <taxon>Hyphomicrobiales</taxon>
        <taxon>Methylobacteriaceae</taxon>
        <taxon>Methylobacterium</taxon>
    </lineage>
</organism>
<proteinExistence type="predicted"/>
<gene>
    <name evidence="1" type="ORF">DA075_35580</name>
</gene>
<accession>A0A2R4WXC1</accession>
<dbReference type="Proteomes" id="UP000244755">
    <property type="component" value="Plasmid unnamed3"/>
</dbReference>
<dbReference type="KEGG" id="mee:DA075_35580"/>
<protein>
    <submittedName>
        <fullName evidence="1">Uncharacterized protein</fullName>
    </submittedName>
</protein>
<keyword evidence="1" id="KW-0614">Plasmid</keyword>
<reference evidence="1 2" key="1">
    <citation type="submission" date="2018-04" db="EMBL/GenBank/DDBJ databases">
        <title>Methylobacterium sp. PR1016A genome.</title>
        <authorList>
            <person name="Park W."/>
        </authorList>
    </citation>
    <scope>NUCLEOTIDE SEQUENCE [LARGE SCALE GENOMIC DNA]</scope>
    <source>
        <strain evidence="1 2">PR1016A</strain>
        <plasmid evidence="1 2">unnamed3</plasmid>
    </source>
</reference>
<name>A0A2R4WXC1_9HYPH</name>
<evidence type="ECO:0000313" key="1">
    <source>
        <dbReference type="EMBL" id="AWB26194.1"/>
    </source>
</evidence>
<keyword evidence="2" id="KW-1185">Reference proteome</keyword>